<proteinExistence type="predicted"/>
<organism evidence="1 2">
    <name type="scientific">Halobacteriovorax marinus</name>
    <dbReference type="NCBI Taxonomy" id="97084"/>
    <lineage>
        <taxon>Bacteria</taxon>
        <taxon>Pseudomonadati</taxon>
        <taxon>Bdellovibrionota</taxon>
        <taxon>Bacteriovoracia</taxon>
        <taxon>Bacteriovoracales</taxon>
        <taxon>Halobacteriovoraceae</taxon>
        <taxon>Halobacteriovorax</taxon>
    </lineage>
</organism>
<comment type="caution">
    <text evidence="1">The sequence shown here is derived from an EMBL/GenBank/DDBJ whole genome shotgun (WGS) entry which is preliminary data.</text>
</comment>
<gene>
    <name evidence="1" type="ORF">A9Q84_19925</name>
</gene>
<accession>A0A1Y5F3B5</accession>
<dbReference type="EMBL" id="MAAO01000015">
    <property type="protein sequence ID" value="OUR93733.1"/>
    <property type="molecule type" value="Genomic_DNA"/>
</dbReference>
<dbReference type="AlphaFoldDB" id="A0A1Y5F3B5"/>
<dbReference type="Proteomes" id="UP000196531">
    <property type="component" value="Unassembled WGS sequence"/>
</dbReference>
<evidence type="ECO:0008006" key="3">
    <source>
        <dbReference type="Google" id="ProtNLM"/>
    </source>
</evidence>
<protein>
    <recommendedName>
        <fullName evidence="3">Lipoprotein</fullName>
    </recommendedName>
</protein>
<dbReference type="PROSITE" id="PS51257">
    <property type="entry name" value="PROKAR_LIPOPROTEIN"/>
    <property type="match status" value="1"/>
</dbReference>
<evidence type="ECO:0000313" key="1">
    <source>
        <dbReference type="EMBL" id="OUR93733.1"/>
    </source>
</evidence>
<name>A0A1Y5F3B5_9BACT</name>
<reference evidence="2" key="1">
    <citation type="journal article" date="2017" name="Proc. Natl. Acad. Sci. U.S.A.">
        <title>Simulation of Deepwater Horizon oil plume reveals substrate specialization within a complex community of hydrocarbon-degraders.</title>
        <authorList>
            <person name="Hu P."/>
            <person name="Dubinsky E.A."/>
            <person name="Probst A.J."/>
            <person name="Wang J."/>
            <person name="Sieber C.M.K."/>
            <person name="Tom L.M."/>
            <person name="Gardinali P."/>
            <person name="Banfield J.F."/>
            <person name="Atlas R.M."/>
            <person name="Andersen G.L."/>
        </authorList>
    </citation>
    <scope>NUCLEOTIDE SEQUENCE [LARGE SCALE GENOMIC DNA]</scope>
</reference>
<evidence type="ECO:0000313" key="2">
    <source>
        <dbReference type="Proteomes" id="UP000196531"/>
    </source>
</evidence>
<sequence>MKTKSIIIISLLSTLFLSCGSKKEESISKSCTINGVQRDPSACQPATAKPKVIIGNTLSAEGEEGEAVQDLNVSFGPNMFTVESGFRYVVELYANGKLKCNTTLATGSFEITMEDDKAIITIAGVERRRWNRVFETVEKREDGSISKLIHRGQPKDTKNNIQYDFTSTLTFLQSSNMIIESTKCLAKKLK</sequence>